<reference evidence="2" key="1">
    <citation type="journal article" date="2020" name="Stud. Mycol.">
        <title>101 Dothideomycetes genomes: a test case for predicting lifestyles and emergence of pathogens.</title>
        <authorList>
            <person name="Haridas S."/>
            <person name="Albert R."/>
            <person name="Binder M."/>
            <person name="Bloem J."/>
            <person name="Labutti K."/>
            <person name="Salamov A."/>
            <person name="Andreopoulos B."/>
            <person name="Baker S."/>
            <person name="Barry K."/>
            <person name="Bills G."/>
            <person name="Bluhm B."/>
            <person name="Cannon C."/>
            <person name="Castanera R."/>
            <person name="Culley D."/>
            <person name="Daum C."/>
            <person name="Ezra D."/>
            <person name="Gonzalez J."/>
            <person name="Henrissat B."/>
            <person name="Kuo A."/>
            <person name="Liang C."/>
            <person name="Lipzen A."/>
            <person name="Lutzoni F."/>
            <person name="Magnuson J."/>
            <person name="Mondo S."/>
            <person name="Nolan M."/>
            <person name="Ohm R."/>
            <person name="Pangilinan J."/>
            <person name="Park H.-J."/>
            <person name="Ramirez L."/>
            <person name="Alfaro M."/>
            <person name="Sun H."/>
            <person name="Tritt A."/>
            <person name="Yoshinaga Y."/>
            <person name="Zwiers L.-H."/>
            <person name="Turgeon B."/>
            <person name="Goodwin S."/>
            <person name="Spatafora J."/>
            <person name="Crous P."/>
            <person name="Grigoriev I."/>
        </authorList>
    </citation>
    <scope>NUCLEOTIDE SEQUENCE</scope>
    <source>
        <strain evidence="2">CBS 107.79</strain>
    </source>
</reference>
<dbReference type="OrthoDB" id="3898724at2759"/>
<keyword evidence="3" id="KW-1185">Reference proteome</keyword>
<name>A0A6A5UKZ7_9PLEO</name>
<sequence length="293" mass="32229">MAAPSSPNLSYNNPGLSKYHERRGSTRRSFASSRSASQIESPRTLCPRDGDAFSYDRSHLQAWHISQGLYEHLPSNIQAVLATLQQAGAAVLSGFERFEAHTSELKTRRAATKFEDDELIAKLDALPPPKLRTDSNASSVILSDVASPVFTDTTTSVSGSPSLASSQSTNPVSPICLGPSDVPFPAAEKVSRSRDGSFTTPIEPLDQGYVMELSGLRTEALPRLKHKGRQLDAEWREAKRVNEATRHLSNDDITAFEEWWVEKKKYISNLYDQGTRLSNELNLSPNGLGWTAP</sequence>
<gene>
    <name evidence="2" type="ORF">BU23DRAFT_22421</name>
</gene>
<protein>
    <submittedName>
        <fullName evidence="2">Uncharacterized protein</fullName>
    </submittedName>
</protein>
<feature type="compositionally biased region" description="Polar residues" evidence="1">
    <location>
        <begin position="1"/>
        <end position="15"/>
    </location>
</feature>
<dbReference type="Proteomes" id="UP000800036">
    <property type="component" value="Unassembled WGS sequence"/>
</dbReference>
<evidence type="ECO:0000256" key="1">
    <source>
        <dbReference type="SAM" id="MobiDB-lite"/>
    </source>
</evidence>
<dbReference type="AlphaFoldDB" id="A0A6A5UKZ7"/>
<feature type="region of interest" description="Disordered" evidence="1">
    <location>
        <begin position="1"/>
        <end position="47"/>
    </location>
</feature>
<evidence type="ECO:0000313" key="3">
    <source>
        <dbReference type="Proteomes" id="UP000800036"/>
    </source>
</evidence>
<accession>A0A6A5UKZ7</accession>
<dbReference type="EMBL" id="ML976759">
    <property type="protein sequence ID" value="KAF1965611.1"/>
    <property type="molecule type" value="Genomic_DNA"/>
</dbReference>
<evidence type="ECO:0000313" key="2">
    <source>
        <dbReference type="EMBL" id="KAF1965611.1"/>
    </source>
</evidence>
<feature type="compositionally biased region" description="Low complexity" evidence="1">
    <location>
        <begin position="27"/>
        <end position="43"/>
    </location>
</feature>
<organism evidence="2 3">
    <name type="scientific">Bimuria novae-zelandiae CBS 107.79</name>
    <dbReference type="NCBI Taxonomy" id="1447943"/>
    <lineage>
        <taxon>Eukaryota</taxon>
        <taxon>Fungi</taxon>
        <taxon>Dikarya</taxon>
        <taxon>Ascomycota</taxon>
        <taxon>Pezizomycotina</taxon>
        <taxon>Dothideomycetes</taxon>
        <taxon>Pleosporomycetidae</taxon>
        <taxon>Pleosporales</taxon>
        <taxon>Massarineae</taxon>
        <taxon>Didymosphaeriaceae</taxon>
        <taxon>Bimuria</taxon>
    </lineage>
</organism>
<proteinExistence type="predicted"/>